<accession>A0ABW3YXP2</accession>
<dbReference type="EMBL" id="JBHTNF010000006">
    <property type="protein sequence ID" value="MFD1328716.1"/>
    <property type="molecule type" value="Genomic_DNA"/>
</dbReference>
<organism evidence="1 2">
    <name type="scientific">Mycoplana ramosa</name>
    <name type="common">Mycoplana bullata</name>
    <dbReference type="NCBI Taxonomy" id="40837"/>
    <lineage>
        <taxon>Bacteria</taxon>
        <taxon>Pseudomonadati</taxon>
        <taxon>Pseudomonadota</taxon>
        <taxon>Alphaproteobacteria</taxon>
        <taxon>Hyphomicrobiales</taxon>
        <taxon>Rhizobiaceae</taxon>
        <taxon>Mycoplana</taxon>
    </lineage>
</organism>
<evidence type="ECO:0000313" key="2">
    <source>
        <dbReference type="Proteomes" id="UP001597173"/>
    </source>
</evidence>
<keyword evidence="2" id="KW-1185">Reference proteome</keyword>
<evidence type="ECO:0000313" key="1">
    <source>
        <dbReference type="EMBL" id="MFD1328716.1"/>
    </source>
</evidence>
<gene>
    <name evidence="1" type="ORF">ACFQ33_12515</name>
</gene>
<dbReference type="Pfam" id="PF07799">
    <property type="entry name" value="DUF1643"/>
    <property type="match status" value="1"/>
</dbReference>
<dbReference type="Proteomes" id="UP001597173">
    <property type="component" value="Unassembled WGS sequence"/>
</dbReference>
<reference evidence="2" key="1">
    <citation type="journal article" date="2019" name="Int. J. Syst. Evol. Microbiol.">
        <title>The Global Catalogue of Microorganisms (GCM) 10K type strain sequencing project: providing services to taxonomists for standard genome sequencing and annotation.</title>
        <authorList>
            <consortium name="The Broad Institute Genomics Platform"/>
            <consortium name="The Broad Institute Genome Sequencing Center for Infectious Disease"/>
            <person name="Wu L."/>
            <person name="Ma J."/>
        </authorList>
    </citation>
    <scope>NUCLEOTIDE SEQUENCE [LARGE SCALE GENOMIC DNA]</scope>
    <source>
        <strain evidence="2">CCUG 55609</strain>
    </source>
</reference>
<dbReference type="InterPro" id="IPR012441">
    <property type="entry name" value="DUF1643"/>
</dbReference>
<dbReference type="RefSeq" id="WP_374838979.1">
    <property type="nucleotide sequence ID" value="NZ_JBHEEW010000008.1"/>
</dbReference>
<name>A0ABW3YXP2_MYCRA</name>
<proteinExistence type="predicted"/>
<sequence length="175" mass="19312">MSPGSALSPCERTAVFSRCGRYRYTLGRRWSVDGEHIVWIMLNPSQADETNDDATIRRCMSFSRIWGYGGLIVVNLYALCATNPRQLLSVADPVGPDNDCHVAEVCEALFPARRRTVIAAWGANPLAQARARVVLSIARRDIDCLGLTGTGHPRHPLYVPATQPRVAYARQGFSL</sequence>
<protein>
    <submittedName>
        <fullName evidence="1">DUF1643 domain-containing protein</fullName>
    </submittedName>
</protein>
<comment type="caution">
    <text evidence="1">The sequence shown here is derived from an EMBL/GenBank/DDBJ whole genome shotgun (WGS) entry which is preliminary data.</text>
</comment>